<dbReference type="PANTHER" id="PTHR33221:SF13">
    <property type="entry name" value="TRANSCRIPTIONAL REGULATOR-RELATED"/>
    <property type="match status" value="1"/>
</dbReference>
<dbReference type="InterPro" id="IPR030489">
    <property type="entry name" value="TR_Rrf2-type_CS"/>
</dbReference>
<dbReference type="RefSeq" id="WP_221220910.1">
    <property type="nucleotide sequence ID" value="NZ_JACIDK010000002.1"/>
</dbReference>
<dbReference type="Gene3D" id="1.10.10.10">
    <property type="entry name" value="Winged helix-like DNA-binding domain superfamily/Winged helix DNA-binding domain"/>
    <property type="match status" value="1"/>
</dbReference>
<dbReference type="GO" id="GO:0003700">
    <property type="term" value="F:DNA-binding transcription factor activity"/>
    <property type="evidence" value="ECO:0007669"/>
    <property type="project" value="TreeGrafter"/>
</dbReference>
<gene>
    <name evidence="1" type="ORF">GGQ61_001309</name>
</gene>
<sequence length="169" mass="17914">MSAMKASQGLEWAAHACALLGALPEGACLSGASLAAFHELPPAYMAKHLQALSRAGLLDAVRGIQGGYRLARDPGAITLWDVEAAIAGSEPRFECRNIRARGPCAVSIDPSGPACEIACAFALAEQAYRASLKQTTIANITRSVAARRRTVGDSSIKDWLNEHATRLER</sequence>
<protein>
    <submittedName>
        <fullName evidence="1">Rrf2 family protein</fullName>
    </submittedName>
</protein>
<reference evidence="1 2" key="1">
    <citation type="submission" date="2020-08" db="EMBL/GenBank/DDBJ databases">
        <title>Genomic Encyclopedia of Type Strains, Phase IV (KMG-IV): sequencing the most valuable type-strain genomes for metagenomic binning, comparative biology and taxonomic classification.</title>
        <authorList>
            <person name="Goeker M."/>
        </authorList>
    </citation>
    <scope>NUCLEOTIDE SEQUENCE [LARGE SCALE GENOMIC DNA]</scope>
    <source>
        <strain evidence="1 2">DSM 21793</strain>
    </source>
</reference>
<comment type="caution">
    <text evidence="1">The sequence shown here is derived from an EMBL/GenBank/DDBJ whole genome shotgun (WGS) entry which is preliminary data.</text>
</comment>
<proteinExistence type="predicted"/>
<dbReference type="InterPro" id="IPR000944">
    <property type="entry name" value="Tscrpt_reg_Rrf2"/>
</dbReference>
<dbReference type="PROSITE" id="PS51197">
    <property type="entry name" value="HTH_RRF2_2"/>
    <property type="match status" value="1"/>
</dbReference>
<dbReference type="Proteomes" id="UP000530564">
    <property type="component" value="Unassembled WGS sequence"/>
</dbReference>
<accession>A0A839ZZJ6</accession>
<organism evidence="1 2">
    <name type="scientific">Phenylobacterium haematophilum</name>
    <dbReference type="NCBI Taxonomy" id="98513"/>
    <lineage>
        <taxon>Bacteria</taxon>
        <taxon>Pseudomonadati</taxon>
        <taxon>Pseudomonadota</taxon>
        <taxon>Alphaproteobacteria</taxon>
        <taxon>Caulobacterales</taxon>
        <taxon>Caulobacteraceae</taxon>
        <taxon>Phenylobacterium</taxon>
    </lineage>
</organism>
<dbReference type="PROSITE" id="PS01332">
    <property type="entry name" value="HTH_RRF2_1"/>
    <property type="match status" value="1"/>
</dbReference>
<dbReference type="EMBL" id="JACIDK010000002">
    <property type="protein sequence ID" value="MBB3890592.1"/>
    <property type="molecule type" value="Genomic_DNA"/>
</dbReference>
<keyword evidence="2" id="KW-1185">Reference proteome</keyword>
<dbReference type="PANTHER" id="PTHR33221">
    <property type="entry name" value="WINGED HELIX-TURN-HELIX TRANSCRIPTIONAL REGULATOR, RRF2 FAMILY"/>
    <property type="match status" value="1"/>
</dbReference>
<evidence type="ECO:0000313" key="2">
    <source>
        <dbReference type="Proteomes" id="UP000530564"/>
    </source>
</evidence>
<dbReference type="Pfam" id="PF02082">
    <property type="entry name" value="Rrf2"/>
    <property type="match status" value="1"/>
</dbReference>
<name>A0A839ZZJ6_9CAUL</name>
<dbReference type="InterPro" id="IPR036388">
    <property type="entry name" value="WH-like_DNA-bd_sf"/>
</dbReference>
<dbReference type="GO" id="GO:0005829">
    <property type="term" value="C:cytosol"/>
    <property type="evidence" value="ECO:0007669"/>
    <property type="project" value="TreeGrafter"/>
</dbReference>
<dbReference type="SUPFAM" id="SSF46785">
    <property type="entry name" value="Winged helix' DNA-binding domain"/>
    <property type="match status" value="1"/>
</dbReference>
<evidence type="ECO:0000313" key="1">
    <source>
        <dbReference type="EMBL" id="MBB3890592.1"/>
    </source>
</evidence>
<dbReference type="AlphaFoldDB" id="A0A839ZZJ6"/>
<dbReference type="InterPro" id="IPR036390">
    <property type="entry name" value="WH_DNA-bd_sf"/>
</dbReference>